<dbReference type="FunCoup" id="Q9U5A4">
    <property type="interactions" value="21"/>
</dbReference>
<accession>Q9U5A4</accession>
<evidence type="ECO:0000256" key="1">
    <source>
        <dbReference type="SAM" id="Phobius"/>
    </source>
</evidence>
<dbReference type="AlphaFoldDB" id="Q9U5A4"/>
<dbReference type="SMR" id="Q9U5A4"/>
<dbReference type="OMA" id="TIWYLYV"/>
<dbReference type="HOGENOM" id="CLU_042960_0_0_1"/>
<keyword evidence="1" id="KW-0472">Membrane</keyword>
<feature type="transmembrane region" description="Helical" evidence="1">
    <location>
        <begin position="210"/>
        <end position="240"/>
    </location>
</feature>
<name>Q9U5A4_CAEEL</name>
<feature type="transmembrane region" description="Helical" evidence="1">
    <location>
        <begin position="102"/>
        <end position="130"/>
    </location>
</feature>
<feature type="transmembrane region" description="Helical" evidence="1">
    <location>
        <begin position="297"/>
        <end position="315"/>
    </location>
</feature>
<organism evidence="2 3">
    <name type="scientific">Caenorhabditis elegans</name>
    <dbReference type="NCBI Taxonomy" id="6239"/>
    <lineage>
        <taxon>Eukaryota</taxon>
        <taxon>Metazoa</taxon>
        <taxon>Ecdysozoa</taxon>
        <taxon>Nematoda</taxon>
        <taxon>Chromadorea</taxon>
        <taxon>Rhabditida</taxon>
        <taxon>Rhabditina</taxon>
        <taxon>Rhabditomorpha</taxon>
        <taxon>Rhabditoidea</taxon>
        <taxon>Rhabditidae</taxon>
        <taxon>Peloderinae</taxon>
        <taxon>Caenorhabditis</taxon>
    </lineage>
</organism>
<proteinExistence type="predicted"/>
<dbReference type="PhylomeDB" id="Q9U5A4"/>
<dbReference type="STRING" id="6239.C46E10.10.1"/>
<dbReference type="UCSC" id="C46E10.10">
    <property type="organism name" value="c. elegans"/>
</dbReference>
<evidence type="ECO:0000313" key="4">
    <source>
        <dbReference type="WormBase" id="C46E10.10"/>
    </source>
</evidence>
<dbReference type="CTD" id="183511"/>
<keyword evidence="1" id="KW-0812">Transmembrane</keyword>
<evidence type="ECO:0000313" key="3">
    <source>
        <dbReference type="Proteomes" id="UP000001940"/>
    </source>
</evidence>
<keyword evidence="3" id="KW-1185">Reference proteome</keyword>
<feature type="transmembrane region" description="Helical" evidence="1">
    <location>
        <begin position="64"/>
        <end position="90"/>
    </location>
</feature>
<dbReference type="InterPro" id="IPR019422">
    <property type="entry name" value="7TM_GPCR_serpentine_rcpt_Srh"/>
</dbReference>
<dbReference type="RefSeq" id="NP_494626.1">
    <property type="nucleotide sequence ID" value="NM_062225.1"/>
</dbReference>
<keyword evidence="1" id="KW-1133">Transmembrane helix</keyword>
<gene>
    <name evidence="2 4" type="primary">srh-100</name>
    <name evidence="4" type="ORF">C46E10.10</name>
    <name evidence="2" type="ORF">CELE_C46E10.10</name>
</gene>
<dbReference type="EMBL" id="BX284602">
    <property type="protein sequence ID" value="CCD67478.1"/>
    <property type="molecule type" value="Genomic_DNA"/>
</dbReference>
<sequence>MISSIDNYYSTNYSKCNLSESFLASWKGVAYPTDFIQIFSLPLQILAFYIILTKTPVQMKSMKWPLFYNHLFCSIFDVILCTFSTIYIILPMLGVFTVGVFSWLGIPIILELILLTCSLLSLAFSYIYLFESRSRAVSQNPFKMSRKSTRIKYYSYLILSYSTIFIFLIIIPSDQETAKLQALQAYPCPTQEFFTFPILILNSDSTTSTFIVIIFMPIFIAHSVGHGVFHVTWTIWYLYVAPSNQVSIETQKKQKTFLKNVILQFSIPSVFILFSVAIIFTSSFYSQEMMNLGVDVAGLHGIGESIAVIFVHSPYRKAAGQLIFRWNDPQSSTRVSAVRGNSSAFTI</sequence>
<dbReference type="PANTHER" id="PTHR22941:SF51">
    <property type="entry name" value="SERPENTINE RECEPTOR, CLASS H-RELATED"/>
    <property type="match status" value="1"/>
</dbReference>
<dbReference type="WormBase" id="C46E10.10">
    <property type="protein sequence ID" value="CE20566"/>
    <property type="gene ID" value="WBGene00005319"/>
    <property type="gene designation" value="srh-100"/>
</dbReference>
<dbReference type="eggNOG" id="ENOG502TFHX">
    <property type="taxonomic scope" value="Eukaryota"/>
</dbReference>
<evidence type="ECO:0000313" key="2">
    <source>
        <dbReference type="EMBL" id="CCD67478.1"/>
    </source>
</evidence>
<dbReference type="InterPro" id="IPR053220">
    <property type="entry name" value="Nematode_rcpt-like_serp_H"/>
</dbReference>
<feature type="transmembrane region" description="Helical" evidence="1">
    <location>
        <begin position="261"/>
        <end position="285"/>
    </location>
</feature>
<dbReference type="GeneID" id="183511"/>
<protein>
    <submittedName>
        <fullName evidence="2">Serpentine Receptor, class H</fullName>
    </submittedName>
</protein>
<keyword evidence="2" id="KW-0675">Receptor</keyword>
<dbReference type="PaxDb" id="6239-C46E10.10"/>
<feature type="transmembrane region" description="Helical" evidence="1">
    <location>
        <begin position="151"/>
        <end position="171"/>
    </location>
</feature>
<dbReference type="AGR" id="WB:WBGene00005319"/>
<dbReference type="InParanoid" id="Q9U5A4"/>
<feature type="transmembrane region" description="Helical" evidence="1">
    <location>
        <begin position="35"/>
        <end position="52"/>
    </location>
</feature>
<dbReference type="KEGG" id="cel:CELE_C46E10.10"/>
<reference key="2">
    <citation type="submission" date="2016-02" db="EMBL/GenBank/DDBJ databases">
        <authorList>
            <consortium name="WormBase Consortium"/>
            <person name="WormBase"/>
        </authorList>
    </citation>
    <scope>NUCLEOTIDE SEQUENCE</scope>
</reference>
<dbReference type="PANTHER" id="PTHR22941">
    <property type="entry name" value="SERPENTINE RECEPTOR"/>
    <property type="match status" value="1"/>
</dbReference>
<dbReference type="Proteomes" id="UP000001940">
    <property type="component" value="Chromosome II"/>
</dbReference>
<dbReference type="Pfam" id="PF10318">
    <property type="entry name" value="7TM_GPCR_Srh"/>
    <property type="match status" value="1"/>
</dbReference>
<reference evidence="2 3" key="1">
    <citation type="journal article" date="1998" name="Science">
        <title>Genome sequence of the nematode C. elegans: a platform for investigating biology.</title>
        <authorList>
            <consortium name="The C. elegans sequencing consortium"/>
            <person name="Sulson J.E."/>
            <person name="Waterston R."/>
        </authorList>
    </citation>
    <scope>NUCLEOTIDE SEQUENCE [LARGE SCALE GENOMIC DNA]</scope>
    <source>
        <strain evidence="2 3">Bristol N2</strain>
    </source>
</reference>